<dbReference type="AlphaFoldDB" id="A0A1H1WMJ3"/>
<comment type="similarity">
    <text evidence="1">Belongs to the short-chain fatty acyl-CoA assimilation regulator (ScfR) family.</text>
</comment>
<dbReference type="Proteomes" id="UP000199700">
    <property type="component" value="Chromosome"/>
</dbReference>
<sequence length="379" mass="41755">MMSISRSVKRNRAVLDPTRITLARELRGLSKTELAKILGVTPRTLQKYESEGAPVERASVLADAVGVEQEFFRLPANEGLSTEQGFFRSLRRATAAQRNTARAAAAIGTEVYTFITERFKLPVPNIPEIEQLSPAQAAATLRAAWGRGTGPLPNLIQLAEANGIRVLSLPSNAKTVDAFSFVRDDEAYIFLSTVKTAERSRFDIAHELGHLVMHTRESPTGATDTLASQELERQADEFAAEFLMPAEAVLPRSSREPAVPEIMELKATFKVSAIAMTKRLHDVGRASEWAYRQNCVELAKRGFRVGEPDGISRERSRVFDTVFPAIREKHNLHAEVAGHLGITLDLLHQLTFAQIPVSVTGDKQRASGEGPDLKLVHSR</sequence>
<dbReference type="InterPro" id="IPR001387">
    <property type="entry name" value="Cro/C1-type_HTH"/>
</dbReference>
<name>A0A1H1WMJ3_BRESA</name>
<feature type="domain" description="HTH cro/C1-type" evidence="2">
    <location>
        <begin position="20"/>
        <end position="72"/>
    </location>
</feature>
<dbReference type="Gene3D" id="1.10.10.2910">
    <property type="match status" value="1"/>
</dbReference>
<evidence type="ECO:0000313" key="4">
    <source>
        <dbReference type="Proteomes" id="UP000199700"/>
    </source>
</evidence>
<proteinExistence type="inferred from homology"/>
<dbReference type="Pfam" id="PF06114">
    <property type="entry name" value="Peptidase_M78"/>
    <property type="match status" value="1"/>
</dbReference>
<dbReference type="OrthoDB" id="9794834at2"/>
<keyword evidence="4" id="KW-1185">Reference proteome</keyword>
<reference evidence="3" key="1">
    <citation type="submission" date="2016-10" db="EMBL/GenBank/DDBJ databases">
        <authorList>
            <person name="Varghese N."/>
            <person name="Submissions S."/>
        </authorList>
    </citation>
    <scope>NUCLEOTIDE SEQUENCE [LARGE SCALE GENOMIC DNA]</scope>
    <source>
        <strain evidence="3">DSM 22082</strain>
    </source>
</reference>
<dbReference type="PANTHER" id="PTHR43236:SF1">
    <property type="entry name" value="BLL7220 PROTEIN"/>
    <property type="match status" value="1"/>
</dbReference>
<organism evidence="3 4">
    <name type="scientific">Brevibacterium sandarakinum</name>
    <dbReference type="NCBI Taxonomy" id="629680"/>
    <lineage>
        <taxon>Bacteria</taxon>
        <taxon>Bacillati</taxon>
        <taxon>Actinomycetota</taxon>
        <taxon>Actinomycetes</taxon>
        <taxon>Micrococcales</taxon>
        <taxon>Brevibacteriaceae</taxon>
        <taxon>Brevibacterium</taxon>
    </lineage>
</organism>
<dbReference type="InterPro" id="IPR010982">
    <property type="entry name" value="Lambda_DNA-bd_dom_sf"/>
</dbReference>
<evidence type="ECO:0000313" key="3">
    <source>
        <dbReference type="EMBL" id="SDS97900.1"/>
    </source>
</evidence>
<dbReference type="InterPro" id="IPR052345">
    <property type="entry name" value="Rad_response_metalloprotease"/>
</dbReference>
<dbReference type="GO" id="GO:0003677">
    <property type="term" value="F:DNA binding"/>
    <property type="evidence" value="ECO:0007669"/>
    <property type="project" value="InterPro"/>
</dbReference>
<dbReference type="SMART" id="SM00530">
    <property type="entry name" value="HTH_XRE"/>
    <property type="match status" value="1"/>
</dbReference>
<dbReference type="InterPro" id="IPR010359">
    <property type="entry name" value="IrrE_HExxH"/>
</dbReference>
<dbReference type="STRING" id="629680.SAMN04489751_3407"/>
<protein>
    <submittedName>
        <fullName evidence="3">Zn-dependent peptidase ImmA, M78 family</fullName>
    </submittedName>
</protein>
<dbReference type="PANTHER" id="PTHR43236">
    <property type="entry name" value="ANTITOXIN HIGA1"/>
    <property type="match status" value="1"/>
</dbReference>
<dbReference type="SUPFAM" id="SSF47413">
    <property type="entry name" value="lambda repressor-like DNA-binding domains"/>
    <property type="match status" value="1"/>
</dbReference>
<dbReference type="Pfam" id="PF01381">
    <property type="entry name" value="HTH_3"/>
    <property type="match status" value="1"/>
</dbReference>
<accession>A0A1H1WMJ3</accession>
<evidence type="ECO:0000259" key="2">
    <source>
        <dbReference type="PROSITE" id="PS50943"/>
    </source>
</evidence>
<evidence type="ECO:0000256" key="1">
    <source>
        <dbReference type="ARBA" id="ARBA00007227"/>
    </source>
</evidence>
<dbReference type="PROSITE" id="PS50943">
    <property type="entry name" value="HTH_CROC1"/>
    <property type="match status" value="1"/>
</dbReference>
<dbReference type="CDD" id="cd00093">
    <property type="entry name" value="HTH_XRE"/>
    <property type="match status" value="1"/>
</dbReference>
<gene>
    <name evidence="3" type="ORF">SAMN04489751_3407</name>
</gene>
<dbReference type="EMBL" id="LT629739">
    <property type="protein sequence ID" value="SDS97900.1"/>
    <property type="molecule type" value="Genomic_DNA"/>
</dbReference>
<dbReference type="Gene3D" id="1.10.260.40">
    <property type="entry name" value="lambda repressor-like DNA-binding domains"/>
    <property type="match status" value="1"/>
</dbReference>